<dbReference type="Proteomes" id="UP001209755">
    <property type="component" value="Unassembled WGS sequence"/>
</dbReference>
<dbReference type="Pfam" id="PF22809">
    <property type="entry name" value="DUF7014"/>
    <property type="match status" value="1"/>
</dbReference>
<evidence type="ECO:0000259" key="2">
    <source>
        <dbReference type="Pfam" id="PF22809"/>
    </source>
</evidence>
<dbReference type="InterPro" id="IPR054280">
    <property type="entry name" value="DUF7014"/>
</dbReference>
<dbReference type="EMBL" id="JAOQNS010000004">
    <property type="protein sequence ID" value="MCW2307363.1"/>
    <property type="molecule type" value="Genomic_DNA"/>
</dbReference>
<feature type="domain" description="HEPN AbiJ-N-terminal" evidence="1">
    <location>
        <begin position="6"/>
        <end position="176"/>
    </location>
</feature>
<evidence type="ECO:0000313" key="3">
    <source>
        <dbReference type="EMBL" id="MCW2307363.1"/>
    </source>
</evidence>
<protein>
    <recommendedName>
        <fullName evidence="5">Abortive infection protein-like C-terminal domain-containing protein</fullName>
    </recommendedName>
</protein>
<evidence type="ECO:0008006" key="5">
    <source>
        <dbReference type="Google" id="ProtNLM"/>
    </source>
</evidence>
<keyword evidence="4" id="KW-1185">Reference proteome</keyword>
<dbReference type="InterPro" id="IPR049503">
    <property type="entry name" value="AbiJ_NTD4"/>
</dbReference>
<comment type="caution">
    <text evidence="3">The sequence shown here is derived from an EMBL/GenBank/DDBJ whole genome shotgun (WGS) entry which is preliminary data.</text>
</comment>
<gene>
    <name evidence="3" type="ORF">M2319_001694</name>
</gene>
<dbReference type="Pfam" id="PF18863">
    <property type="entry name" value="AbiJ_NTD4"/>
    <property type="match status" value="1"/>
</dbReference>
<evidence type="ECO:0000313" key="4">
    <source>
        <dbReference type="Proteomes" id="UP001209755"/>
    </source>
</evidence>
<accession>A0ABT3HAE2</accession>
<dbReference type="NCBIfam" id="NF046078">
    <property type="entry name" value="STM4504_CBY0614"/>
    <property type="match status" value="1"/>
</dbReference>
<proteinExistence type="predicted"/>
<name>A0ABT3HAE2_9HYPH</name>
<sequence>MPIFETFKKRMRRQRGDIFDVFQYETAPDSLRNQIVQIMFSVVGGQEEYWINYGQDGGVKEAYKIIVETLRRERGVFRLPPTRQHQNEDFSVELANYILSEPDIEEFLSAVELLCRVIENVVGDFNYRRFQDSKEKSAEAIKEINHRFREHGLGFEYDGELIRVDSELVHSETVKPALTLLRNGRFSGAEEEFLGAYDDYKNGKYEDALTDALKALESVLKEILARRGWSHDPNRDSFSKLLNVAFDNHLVPGFWQSHFAALRSTLEAGVPTARNRLGGHGQGTATREIPPHLVGYVLHMTASAIVFLVKSDETLP</sequence>
<dbReference type="RefSeq" id="WP_264601020.1">
    <property type="nucleotide sequence ID" value="NZ_JAOQNS010000004.1"/>
</dbReference>
<reference evidence="4" key="1">
    <citation type="submission" date="2023-07" db="EMBL/GenBank/DDBJ databases">
        <title>Genome sequencing of Purple Non-Sulfur Bacteria from various extreme environments.</title>
        <authorList>
            <person name="Mayer M."/>
        </authorList>
    </citation>
    <scope>NUCLEOTIDE SEQUENCE [LARGE SCALE GENOMIC DNA]</scope>
    <source>
        <strain evidence="4">DSM 17935</strain>
    </source>
</reference>
<organism evidence="3 4">
    <name type="scientific">Rhodobium gokarnense</name>
    <dbReference type="NCBI Taxonomy" id="364296"/>
    <lineage>
        <taxon>Bacteria</taxon>
        <taxon>Pseudomonadati</taxon>
        <taxon>Pseudomonadota</taxon>
        <taxon>Alphaproteobacteria</taxon>
        <taxon>Hyphomicrobiales</taxon>
        <taxon>Rhodobiaceae</taxon>
        <taxon>Rhodobium</taxon>
    </lineage>
</organism>
<evidence type="ECO:0000259" key="1">
    <source>
        <dbReference type="Pfam" id="PF18863"/>
    </source>
</evidence>
<feature type="domain" description="DUF7014" evidence="2">
    <location>
        <begin position="185"/>
        <end position="314"/>
    </location>
</feature>